<keyword evidence="3 6" id="KW-0812">Transmembrane</keyword>
<comment type="similarity">
    <text evidence="2 6">Belongs to the SURF1 family.</text>
</comment>
<dbReference type="PANTHER" id="PTHR23427:SF2">
    <property type="entry name" value="SURFEIT LOCUS PROTEIN 1"/>
    <property type="match status" value="1"/>
</dbReference>
<evidence type="ECO:0000256" key="6">
    <source>
        <dbReference type="RuleBase" id="RU363076"/>
    </source>
</evidence>
<evidence type="ECO:0000313" key="7">
    <source>
        <dbReference type="EMBL" id="MBK0391783.1"/>
    </source>
</evidence>
<evidence type="ECO:0000256" key="1">
    <source>
        <dbReference type="ARBA" id="ARBA00004370"/>
    </source>
</evidence>
<reference evidence="7" key="1">
    <citation type="submission" date="2020-12" db="EMBL/GenBank/DDBJ databases">
        <title>Ramlibacter sp. nov., isolated from a freshwater alga, Cryptomonas.</title>
        <authorList>
            <person name="Kim H.M."/>
            <person name="Jeon C.O."/>
        </authorList>
    </citation>
    <scope>NUCLEOTIDE SEQUENCE</scope>
    <source>
        <strain evidence="7">CrO1</strain>
    </source>
</reference>
<dbReference type="GO" id="GO:0005886">
    <property type="term" value="C:plasma membrane"/>
    <property type="evidence" value="ECO:0007669"/>
    <property type="project" value="UniProtKB-SubCell"/>
</dbReference>
<proteinExistence type="inferred from homology"/>
<accession>A0A934PYL9</accession>
<dbReference type="InterPro" id="IPR002994">
    <property type="entry name" value="Surf1/Shy1"/>
</dbReference>
<comment type="caution">
    <text evidence="6">Lacks conserved residue(s) required for the propagation of feature annotation.</text>
</comment>
<keyword evidence="4 6" id="KW-1133">Transmembrane helix</keyword>
<evidence type="ECO:0000256" key="4">
    <source>
        <dbReference type="ARBA" id="ARBA00022989"/>
    </source>
</evidence>
<dbReference type="PROSITE" id="PS50895">
    <property type="entry name" value="SURF1"/>
    <property type="match status" value="1"/>
</dbReference>
<keyword evidence="6" id="KW-1003">Cell membrane</keyword>
<evidence type="ECO:0000256" key="3">
    <source>
        <dbReference type="ARBA" id="ARBA00022692"/>
    </source>
</evidence>
<comment type="subcellular location">
    <subcellularLocation>
        <location evidence="6">Cell membrane</location>
        <topology evidence="6">Multi-pass membrane protein</topology>
    </subcellularLocation>
    <subcellularLocation>
        <location evidence="1">Membrane</location>
    </subcellularLocation>
</comment>
<organism evidence="7 8">
    <name type="scientific">Ramlibacter algicola</name>
    <dbReference type="NCBI Taxonomy" id="2795217"/>
    <lineage>
        <taxon>Bacteria</taxon>
        <taxon>Pseudomonadati</taxon>
        <taxon>Pseudomonadota</taxon>
        <taxon>Betaproteobacteria</taxon>
        <taxon>Burkholderiales</taxon>
        <taxon>Comamonadaceae</taxon>
        <taxon>Ramlibacter</taxon>
    </lineage>
</organism>
<keyword evidence="5 6" id="KW-0472">Membrane</keyword>
<evidence type="ECO:0000256" key="5">
    <source>
        <dbReference type="ARBA" id="ARBA00023136"/>
    </source>
</evidence>
<feature type="transmembrane region" description="Helical" evidence="6">
    <location>
        <begin position="207"/>
        <end position="227"/>
    </location>
</feature>
<evidence type="ECO:0000256" key="2">
    <source>
        <dbReference type="ARBA" id="ARBA00007165"/>
    </source>
</evidence>
<keyword evidence="8" id="KW-1185">Reference proteome</keyword>
<dbReference type="Pfam" id="PF02104">
    <property type="entry name" value="SURF1"/>
    <property type="match status" value="1"/>
</dbReference>
<dbReference type="Proteomes" id="UP000617041">
    <property type="component" value="Unassembled WGS sequence"/>
</dbReference>
<dbReference type="AlphaFoldDB" id="A0A934PYL9"/>
<dbReference type="InterPro" id="IPR045214">
    <property type="entry name" value="Surf1/Surf4"/>
</dbReference>
<dbReference type="RefSeq" id="WP_200786582.1">
    <property type="nucleotide sequence ID" value="NZ_JAEDAO010000001.1"/>
</dbReference>
<protein>
    <recommendedName>
        <fullName evidence="6">SURF1-like protein</fullName>
    </recommendedName>
</protein>
<dbReference type="CDD" id="cd06662">
    <property type="entry name" value="SURF1"/>
    <property type="match status" value="1"/>
</dbReference>
<comment type="caution">
    <text evidence="7">The sequence shown here is derived from an EMBL/GenBank/DDBJ whole genome shotgun (WGS) entry which is preliminary data.</text>
</comment>
<evidence type="ECO:0000313" key="8">
    <source>
        <dbReference type="Proteomes" id="UP000617041"/>
    </source>
</evidence>
<gene>
    <name evidence="7" type="ORF">I8E28_04200</name>
</gene>
<name>A0A934PYL9_9BURK</name>
<sequence length="237" mass="26125">MTALRFWLVTAAATTGIAVTFALGQWQLGRAHQKEALQQAIEAARTSPPLPQDAMLRPDALSLVHRPVRLRGRWDAAHTVFLDNRQMGARVGFYVVTPLLLEGSDRAVLVQRGFAPRNFERREQLPPVRTPDGAVDVAGRIAPPPSRLYQPGPPSTGPIRQNLDIDAFAAETGLKLLPVSVQQTGAASEGLSRDWPVTGGRGPETNYGYAVQWWALSALIACLYAWFQFIQPRRRAR</sequence>
<dbReference type="PANTHER" id="PTHR23427">
    <property type="entry name" value="SURFEIT LOCUS PROTEIN"/>
    <property type="match status" value="1"/>
</dbReference>
<dbReference type="EMBL" id="JAEDAO010000001">
    <property type="protein sequence ID" value="MBK0391783.1"/>
    <property type="molecule type" value="Genomic_DNA"/>
</dbReference>